<protein>
    <submittedName>
        <fullName evidence="2">Uncharacterized protein</fullName>
    </submittedName>
</protein>
<feature type="region of interest" description="Disordered" evidence="1">
    <location>
        <begin position="20"/>
        <end position="103"/>
    </location>
</feature>
<dbReference type="Proteomes" id="UP000325134">
    <property type="component" value="Unassembled WGS sequence"/>
</dbReference>
<gene>
    <name evidence="2" type="ORF">SAMN05444279_103163</name>
</gene>
<feature type="region of interest" description="Disordered" evidence="1">
    <location>
        <begin position="237"/>
        <end position="270"/>
    </location>
</feature>
<evidence type="ECO:0000313" key="3">
    <source>
        <dbReference type="Proteomes" id="UP000325134"/>
    </source>
</evidence>
<feature type="region of interest" description="Disordered" evidence="1">
    <location>
        <begin position="282"/>
        <end position="312"/>
    </location>
</feature>
<evidence type="ECO:0000256" key="1">
    <source>
        <dbReference type="SAM" id="MobiDB-lite"/>
    </source>
</evidence>
<sequence length="312" mass="31962">MLLAGAVGFVAVVAAPDVAVAKNGNGNGNGGGKGGGNDGGKGKGADKAGDRGGAKSGNSGRGNASKGKSGQGKGFLSGLGLSKPKAERKSAKSNNRATRQNGFVAKLDNLFKGKKKAGTPVRKARVAPVTVVVEEPYAKPNKHGKIASELKGLNAAHASQTALMNAAPNSMPGKLYSYQQSILGFSGAAEDLEQRERELADLQGLSDSEIEDQFAPTEEEAADGITAQDKYEAAVAEAEQAVTEAEDALAEADDPQEALDTLTGGRELSDPALHELHDLLGLPVPIEQDDEVSIDDSPDQLPQQPVAATSDG</sequence>
<feature type="compositionally biased region" description="Acidic residues" evidence="1">
    <location>
        <begin position="244"/>
        <end position="257"/>
    </location>
</feature>
<feature type="compositionally biased region" description="Polar residues" evidence="1">
    <location>
        <begin position="92"/>
        <end position="101"/>
    </location>
</feature>
<name>A0A1M4U3X1_9RHOB</name>
<reference evidence="2 3" key="1">
    <citation type="submission" date="2016-11" db="EMBL/GenBank/DDBJ databases">
        <authorList>
            <person name="Varghese N."/>
            <person name="Submissions S."/>
        </authorList>
    </citation>
    <scope>NUCLEOTIDE SEQUENCE [LARGE SCALE GENOMIC DNA]</scope>
    <source>
        <strain evidence="2 3">DSM 29341</strain>
    </source>
</reference>
<organism evidence="2 3">
    <name type="scientific">Ruegeria intermedia</name>
    <dbReference type="NCBI Taxonomy" id="996115"/>
    <lineage>
        <taxon>Bacteria</taxon>
        <taxon>Pseudomonadati</taxon>
        <taxon>Pseudomonadota</taxon>
        <taxon>Alphaproteobacteria</taxon>
        <taxon>Rhodobacterales</taxon>
        <taxon>Roseobacteraceae</taxon>
        <taxon>Ruegeria</taxon>
    </lineage>
</organism>
<dbReference type="OrthoDB" id="7709312at2"/>
<keyword evidence="3" id="KW-1185">Reference proteome</keyword>
<proteinExistence type="predicted"/>
<dbReference type="EMBL" id="FQVK01000003">
    <property type="protein sequence ID" value="SHE51422.1"/>
    <property type="molecule type" value="Genomic_DNA"/>
</dbReference>
<feature type="compositionally biased region" description="Gly residues" evidence="1">
    <location>
        <begin position="25"/>
        <end position="39"/>
    </location>
</feature>
<feature type="compositionally biased region" description="Basic and acidic residues" evidence="1">
    <location>
        <begin position="40"/>
        <end position="53"/>
    </location>
</feature>
<feature type="compositionally biased region" description="Acidic residues" evidence="1">
    <location>
        <begin position="287"/>
        <end position="298"/>
    </location>
</feature>
<dbReference type="AlphaFoldDB" id="A0A1M4U3X1"/>
<accession>A0A1M4U3X1</accession>
<evidence type="ECO:0000313" key="2">
    <source>
        <dbReference type="EMBL" id="SHE51422.1"/>
    </source>
</evidence>
<feature type="compositionally biased region" description="Polar residues" evidence="1">
    <location>
        <begin position="300"/>
        <end position="312"/>
    </location>
</feature>